<dbReference type="InterPro" id="IPR029405">
    <property type="entry name" value="APCDD1_dom"/>
</dbReference>
<accession>A0A8C3GST2</accession>
<feature type="region of interest" description="Disordered" evidence="10">
    <location>
        <begin position="1"/>
        <end position="254"/>
    </location>
</feature>
<keyword evidence="6" id="KW-0472">Membrane</keyword>
<evidence type="ECO:0000256" key="8">
    <source>
        <dbReference type="ARBA" id="ARBA00038384"/>
    </source>
</evidence>
<reference evidence="13" key="1">
    <citation type="submission" date="2019-10" db="EMBL/GenBank/DDBJ databases">
        <title>Corvus moneduloides (New Caledonian crow) genome, bCorMon1, primary haplotype.</title>
        <authorList>
            <person name="Rutz C."/>
            <person name="Fungtammasan C."/>
            <person name="Mountcastle J."/>
            <person name="Formenti G."/>
            <person name="Chow W."/>
            <person name="Howe K."/>
            <person name="Steele M.P."/>
            <person name="Fernandes J."/>
            <person name="Gilbert M.T.P."/>
            <person name="Fedrigo O."/>
            <person name="Jarvis E.D."/>
            <person name="Gemmell N."/>
        </authorList>
    </citation>
    <scope>NUCLEOTIDE SEQUENCE [LARGE SCALE GENOMIC DNA]</scope>
</reference>
<keyword evidence="3" id="KW-0879">Wnt signaling pathway</keyword>
<proteinExistence type="inferred from homology"/>
<sequence>MESGNHTKVSFRGEDAHQLSSSSAYGRDGKVPLRTPSEAGSRPRGPQPSRHLPARSRGRTDHPRTLSHAISSPPRAHPTRRPTANPRDARCPHSATPALSRSRPADPPGGSRAPLPQPWERCPALPPARKPPPPRPGRSPHLPTTPPPPAGRGNMKRSRPPRCAETSGGRGRGAGILGHRAAAAEPEPCRVGGARGGSPEERRRRRPRRCPRAPGPASRLPPSAGPWAARGGAEARAARRERRRPERRSGKERCEAGEMCAPYGSLMRYLFPALLLHGLGEGSALLHPDSRSHPRSLEKSAWRAFKESQCHHMLKHLHNGARITVQMPPNIEGHWVSTGCEVRAGPEFITRSYRFYHNNTFKAYQFYYGGNRCTNPIYTLVIHGKIRLRQASWIIRGGTEADYQLRNIQIICHNEAVAKKLSELVNQTCPGFIPEDSPWEQDVSYDLLREENGCECTKALNFAMHELQLIRVEKQYLHHNLDHLVEELFLGDIHTDATQRRYYRPSSYQPPLQNAKNHDRTCIACRIIYRSDEHHPPILPPKADLTIGLHGEWVSQRCEVRPEVLFLTRHFIFHDNNNTWEGHYYHYSDPICKHPTFTIYAKGRYSRGVHSSKVMGGTEFVFKVNHMKVTPMDISTASLLNVFNGNECGAQGSWQVGVQQDVTHTNGCIALGIRLPHTEYEIFKMEQDARGRYLLYNGQRPSDGSSPDRPEKRATSYQMPLIQCASSVLRSEESPEENKIRLYSSRAAEKYLSAPALALLFICTVSYWDILS</sequence>
<feature type="compositionally biased region" description="Basic and acidic residues" evidence="10">
    <location>
        <begin position="243"/>
        <end position="254"/>
    </location>
</feature>
<keyword evidence="4" id="KW-0812">Transmembrane</keyword>
<comment type="subcellular location">
    <subcellularLocation>
        <location evidence="1">Cell membrane</location>
        <topology evidence="1">Single-pass type I membrane protein</topology>
    </subcellularLocation>
</comment>
<keyword evidence="13" id="KW-1185">Reference proteome</keyword>
<dbReference type="SMART" id="SM01352">
    <property type="entry name" value="APCDDC"/>
    <property type="match status" value="2"/>
</dbReference>
<evidence type="ECO:0000313" key="13">
    <source>
        <dbReference type="Proteomes" id="UP000694553"/>
    </source>
</evidence>
<evidence type="ECO:0000256" key="2">
    <source>
        <dbReference type="ARBA" id="ARBA00022475"/>
    </source>
</evidence>
<dbReference type="AlphaFoldDB" id="A0A8C3GST2"/>
<evidence type="ECO:0000313" key="12">
    <source>
        <dbReference type="Ensembl" id="ENSCMUP00000003011.2"/>
    </source>
</evidence>
<dbReference type="GO" id="GO:0017147">
    <property type="term" value="F:Wnt-protein binding"/>
    <property type="evidence" value="ECO:0007669"/>
    <property type="project" value="InterPro"/>
</dbReference>
<feature type="domain" description="APCDD1" evidence="11">
    <location>
        <begin position="542"/>
        <end position="736"/>
    </location>
</feature>
<dbReference type="InterPro" id="IPR042425">
    <property type="entry name" value="APCDD1"/>
</dbReference>
<evidence type="ECO:0000256" key="9">
    <source>
        <dbReference type="ARBA" id="ARBA00040474"/>
    </source>
</evidence>
<feature type="domain" description="APCDD1" evidence="11">
    <location>
        <begin position="309"/>
        <end position="541"/>
    </location>
</feature>
<feature type="compositionally biased region" description="Low complexity" evidence="10">
    <location>
        <begin position="225"/>
        <end position="235"/>
    </location>
</feature>
<dbReference type="GO" id="GO:0016055">
    <property type="term" value="P:Wnt signaling pathway"/>
    <property type="evidence" value="ECO:0007669"/>
    <property type="project" value="UniProtKB-KW"/>
</dbReference>
<keyword evidence="7" id="KW-0325">Glycoprotein</keyword>
<keyword evidence="5" id="KW-0732">Signal</keyword>
<evidence type="ECO:0000256" key="7">
    <source>
        <dbReference type="ARBA" id="ARBA00023180"/>
    </source>
</evidence>
<dbReference type="PANTHER" id="PTHR31021">
    <property type="entry name" value="ADENOMATOSIS POLYPOSIS COLI DOWN-REGULATED 1"/>
    <property type="match status" value="1"/>
</dbReference>
<dbReference type="GO" id="GO:0030178">
    <property type="term" value="P:negative regulation of Wnt signaling pathway"/>
    <property type="evidence" value="ECO:0007669"/>
    <property type="project" value="InterPro"/>
</dbReference>
<accession>A0A8U7MDC0</accession>
<dbReference type="Pfam" id="PF14921">
    <property type="entry name" value="APCDDC"/>
    <property type="match status" value="2"/>
</dbReference>
<evidence type="ECO:0000256" key="1">
    <source>
        <dbReference type="ARBA" id="ARBA00004251"/>
    </source>
</evidence>
<organism evidence="12 13">
    <name type="scientific">Corvus moneduloides</name>
    <name type="common">New Caledonian crow</name>
    <dbReference type="NCBI Taxonomy" id="1196302"/>
    <lineage>
        <taxon>Eukaryota</taxon>
        <taxon>Metazoa</taxon>
        <taxon>Chordata</taxon>
        <taxon>Craniata</taxon>
        <taxon>Vertebrata</taxon>
        <taxon>Euteleostomi</taxon>
        <taxon>Archelosauria</taxon>
        <taxon>Archosauria</taxon>
        <taxon>Dinosauria</taxon>
        <taxon>Saurischia</taxon>
        <taxon>Theropoda</taxon>
        <taxon>Coelurosauria</taxon>
        <taxon>Aves</taxon>
        <taxon>Neognathae</taxon>
        <taxon>Neoaves</taxon>
        <taxon>Telluraves</taxon>
        <taxon>Australaves</taxon>
        <taxon>Passeriformes</taxon>
        <taxon>Corvoidea</taxon>
        <taxon>Corvidae</taxon>
        <taxon>Corvus</taxon>
    </lineage>
</organism>
<name>A0A8C3GST2_CORMO</name>
<reference evidence="12" key="3">
    <citation type="submission" date="2025-09" db="UniProtKB">
        <authorList>
            <consortium name="Ensembl"/>
        </authorList>
    </citation>
    <scope>IDENTIFICATION</scope>
</reference>
<keyword evidence="2" id="KW-1003">Cell membrane</keyword>
<protein>
    <recommendedName>
        <fullName evidence="9">Protein APCDD1</fullName>
    </recommendedName>
</protein>
<evidence type="ECO:0000256" key="10">
    <source>
        <dbReference type="SAM" id="MobiDB-lite"/>
    </source>
</evidence>
<evidence type="ECO:0000256" key="4">
    <source>
        <dbReference type="ARBA" id="ARBA00022692"/>
    </source>
</evidence>
<evidence type="ECO:0000256" key="5">
    <source>
        <dbReference type="ARBA" id="ARBA00022729"/>
    </source>
</evidence>
<evidence type="ECO:0000259" key="11">
    <source>
        <dbReference type="SMART" id="SM01352"/>
    </source>
</evidence>
<gene>
    <name evidence="12" type="primary">APCDD1</name>
</gene>
<dbReference type="Proteomes" id="UP000694553">
    <property type="component" value="Unassembled WGS sequence"/>
</dbReference>
<dbReference type="Ensembl" id="ENSCMUT00000003269.2">
    <property type="protein sequence ID" value="ENSCMUP00000003011.2"/>
    <property type="gene ID" value="ENSCMUG00000002061.2"/>
</dbReference>
<evidence type="ECO:0000256" key="6">
    <source>
        <dbReference type="ARBA" id="ARBA00023136"/>
    </source>
</evidence>
<dbReference type="GO" id="GO:0005886">
    <property type="term" value="C:plasma membrane"/>
    <property type="evidence" value="ECO:0007669"/>
    <property type="project" value="UniProtKB-SubCell"/>
</dbReference>
<feature type="compositionally biased region" description="Pro residues" evidence="10">
    <location>
        <begin position="124"/>
        <end position="150"/>
    </location>
</feature>
<comment type="similarity">
    <text evidence="8">Belongs to the APCDD1 family.</text>
</comment>
<reference evidence="12" key="2">
    <citation type="submission" date="2025-08" db="UniProtKB">
        <authorList>
            <consortium name="Ensembl"/>
        </authorList>
    </citation>
    <scope>IDENTIFICATION</scope>
</reference>
<dbReference type="PANTHER" id="PTHR31021:SF2">
    <property type="entry name" value="PROTEIN APCDD1"/>
    <property type="match status" value="1"/>
</dbReference>
<evidence type="ECO:0000256" key="3">
    <source>
        <dbReference type="ARBA" id="ARBA00022687"/>
    </source>
</evidence>